<evidence type="ECO:0000313" key="2">
    <source>
        <dbReference type="Proteomes" id="UP000269945"/>
    </source>
</evidence>
<sequence>MRVSCVETPCWRGGSRRPSSRGLRFFPDRPGVPLERGGGGAGGAGRFLMVRSDGRGGYWFPCDCSSSPLALDFGGGRGSFPGFGDVVDFVFQFLFCLKTDTPIRSWNNNL</sequence>
<gene>
    <name evidence="1" type="ORF">BN2614_LOCUS5</name>
</gene>
<keyword evidence="2" id="KW-1185">Reference proteome</keyword>
<dbReference type="EMBL" id="CYRY02037772">
    <property type="protein sequence ID" value="VCX28756.1"/>
    <property type="molecule type" value="Genomic_DNA"/>
</dbReference>
<dbReference type="AlphaFoldDB" id="A0A9X9M238"/>
<comment type="caution">
    <text evidence="1">The sequence shown here is derived from an EMBL/GenBank/DDBJ whole genome shotgun (WGS) entry which is preliminary data.</text>
</comment>
<protein>
    <submittedName>
        <fullName evidence="1">Uncharacterized protein</fullName>
    </submittedName>
</protein>
<evidence type="ECO:0000313" key="1">
    <source>
        <dbReference type="EMBL" id="VCX28756.1"/>
    </source>
</evidence>
<proteinExistence type="predicted"/>
<reference evidence="1 2" key="1">
    <citation type="submission" date="2018-10" db="EMBL/GenBank/DDBJ databases">
        <authorList>
            <person name="Ekblom R."/>
            <person name="Jareborg N."/>
        </authorList>
    </citation>
    <scope>NUCLEOTIDE SEQUENCE [LARGE SCALE GENOMIC DNA]</scope>
    <source>
        <tissue evidence="1">Muscle</tissue>
    </source>
</reference>
<dbReference type="Proteomes" id="UP000269945">
    <property type="component" value="Unassembled WGS sequence"/>
</dbReference>
<organism evidence="1 2">
    <name type="scientific">Gulo gulo</name>
    <name type="common">Wolverine</name>
    <name type="synonym">Gluton</name>
    <dbReference type="NCBI Taxonomy" id="48420"/>
    <lineage>
        <taxon>Eukaryota</taxon>
        <taxon>Metazoa</taxon>
        <taxon>Chordata</taxon>
        <taxon>Craniata</taxon>
        <taxon>Vertebrata</taxon>
        <taxon>Euteleostomi</taxon>
        <taxon>Mammalia</taxon>
        <taxon>Eutheria</taxon>
        <taxon>Laurasiatheria</taxon>
        <taxon>Carnivora</taxon>
        <taxon>Caniformia</taxon>
        <taxon>Musteloidea</taxon>
        <taxon>Mustelidae</taxon>
        <taxon>Guloninae</taxon>
        <taxon>Gulo</taxon>
    </lineage>
</organism>
<name>A0A9X9M238_GULGU</name>
<accession>A0A9X9M238</accession>